<dbReference type="Proteomes" id="UP000799767">
    <property type="component" value="Unassembled WGS sequence"/>
</dbReference>
<dbReference type="PROSITE" id="PS50011">
    <property type="entry name" value="PROTEIN_KINASE_DOM"/>
    <property type="match status" value="1"/>
</dbReference>
<accession>A0A6A6Q762</accession>
<dbReference type="AlphaFoldDB" id="A0A6A6Q762"/>
<dbReference type="InterPro" id="IPR000719">
    <property type="entry name" value="Prot_kinase_dom"/>
</dbReference>
<evidence type="ECO:0000313" key="3">
    <source>
        <dbReference type="Proteomes" id="UP000799767"/>
    </source>
</evidence>
<feature type="domain" description="Protein kinase" evidence="1">
    <location>
        <begin position="32"/>
        <end position="440"/>
    </location>
</feature>
<dbReference type="PANTHER" id="PTHR37542:SF1">
    <property type="entry name" value="PRION-INHIBITION AND PROPAGATION HELO DOMAIN-CONTAINING PROTEIN"/>
    <property type="match status" value="1"/>
</dbReference>
<reference evidence="2" key="1">
    <citation type="journal article" date="2020" name="Stud. Mycol.">
        <title>101 Dothideomycetes genomes: a test case for predicting lifestyles and emergence of pathogens.</title>
        <authorList>
            <person name="Haridas S."/>
            <person name="Albert R."/>
            <person name="Binder M."/>
            <person name="Bloem J."/>
            <person name="Labutti K."/>
            <person name="Salamov A."/>
            <person name="Andreopoulos B."/>
            <person name="Baker S."/>
            <person name="Barry K."/>
            <person name="Bills G."/>
            <person name="Bluhm B."/>
            <person name="Cannon C."/>
            <person name="Castanera R."/>
            <person name="Culley D."/>
            <person name="Daum C."/>
            <person name="Ezra D."/>
            <person name="Gonzalez J."/>
            <person name="Henrissat B."/>
            <person name="Kuo A."/>
            <person name="Liang C."/>
            <person name="Lipzen A."/>
            <person name="Lutzoni F."/>
            <person name="Magnuson J."/>
            <person name="Mondo S."/>
            <person name="Nolan M."/>
            <person name="Ohm R."/>
            <person name="Pangilinan J."/>
            <person name="Park H.-J."/>
            <person name="Ramirez L."/>
            <person name="Alfaro M."/>
            <person name="Sun H."/>
            <person name="Tritt A."/>
            <person name="Yoshinaga Y."/>
            <person name="Zwiers L.-H."/>
            <person name="Turgeon B."/>
            <person name="Goodwin S."/>
            <person name="Spatafora J."/>
            <person name="Crous P."/>
            <person name="Grigoriev I."/>
        </authorList>
    </citation>
    <scope>NUCLEOTIDE SEQUENCE</scope>
    <source>
        <strain evidence="2">CBS 113389</strain>
    </source>
</reference>
<name>A0A6A6Q762_9PEZI</name>
<feature type="non-terminal residue" evidence="2">
    <location>
        <position position="1"/>
    </location>
</feature>
<dbReference type="GO" id="GO:0005524">
    <property type="term" value="F:ATP binding"/>
    <property type="evidence" value="ECO:0007669"/>
    <property type="project" value="InterPro"/>
</dbReference>
<keyword evidence="3" id="KW-1185">Reference proteome</keyword>
<dbReference type="InterPro" id="IPR011009">
    <property type="entry name" value="Kinase-like_dom_sf"/>
</dbReference>
<gene>
    <name evidence="2" type="ORF">BDY17DRAFT_245033</name>
</gene>
<protein>
    <recommendedName>
        <fullName evidence="1">Protein kinase domain-containing protein</fullName>
    </recommendedName>
</protein>
<dbReference type="GeneID" id="54471596"/>
<dbReference type="GO" id="GO:0004672">
    <property type="term" value="F:protein kinase activity"/>
    <property type="evidence" value="ECO:0007669"/>
    <property type="project" value="InterPro"/>
</dbReference>
<evidence type="ECO:0000259" key="1">
    <source>
        <dbReference type="PROSITE" id="PS50011"/>
    </source>
</evidence>
<dbReference type="PANTHER" id="PTHR37542">
    <property type="entry name" value="HELO DOMAIN-CONTAINING PROTEIN-RELATED"/>
    <property type="match status" value="1"/>
</dbReference>
<dbReference type="OrthoDB" id="1911848at2759"/>
<sequence>RSEIAERITTVQSHWYKTKAQLETIERLWASLSEQHQIFQRRTLDVLVVKLKAARDKLKGLLNPPDAEGKIAVKRWKYMFLKPHLDELLSSLENWQRLYDPSWYLLIRIADPVIDAELGKTSLIVDSIPCLAGCGVNDTDKDIRTLATKLHYIDSSTFGVLKCRGVAKVRGADGGQLKSFDLVLETPTRDQPRTLRGCLISQASHTLTERVHLAQQLAAAVNYVHTLDFVHKNIRPENLIGFGDARLNPFFLIGFEQVRSADGRTYLQGDTEWQKSLYRHPERQGLFVQERFTMQHDIYSLGVCLLEIGLWDSFMLYEEDGKTPVPNPTLLGYTRAELKIVRAAAVKDLLVDLARRRLPGVMGESYSEVVVNCLTCLDEDNVDFGDDSEFQDADGVAVGVRYIDKVCVSLIAPRDDVLITLGRYSRSSTAFPCEMIRREL</sequence>
<dbReference type="Gene3D" id="1.10.510.10">
    <property type="entry name" value="Transferase(Phosphotransferase) domain 1"/>
    <property type="match status" value="1"/>
</dbReference>
<evidence type="ECO:0000313" key="2">
    <source>
        <dbReference type="EMBL" id="KAF2488145.1"/>
    </source>
</evidence>
<dbReference type="RefSeq" id="XP_033594714.1">
    <property type="nucleotide sequence ID" value="XM_033730594.1"/>
</dbReference>
<proteinExistence type="predicted"/>
<dbReference type="EMBL" id="MU001631">
    <property type="protein sequence ID" value="KAF2488145.1"/>
    <property type="molecule type" value="Genomic_DNA"/>
</dbReference>
<dbReference type="SUPFAM" id="SSF56112">
    <property type="entry name" value="Protein kinase-like (PK-like)"/>
    <property type="match status" value="1"/>
</dbReference>
<organism evidence="2 3">
    <name type="scientific">Neohortaea acidophila</name>
    <dbReference type="NCBI Taxonomy" id="245834"/>
    <lineage>
        <taxon>Eukaryota</taxon>
        <taxon>Fungi</taxon>
        <taxon>Dikarya</taxon>
        <taxon>Ascomycota</taxon>
        <taxon>Pezizomycotina</taxon>
        <taxon>Dothideomycetes</taxon>
        <taxon>Dothideomycetidae</taxon>
        <taxon>Mycosphaerellales</taxon>
        <taxon>Teratosphaeriaceae</taxon>
        <taxon>Neohortaea</taxon>
    </lineage>
</organism>